<keyword evidence="1" id="KW-0732">Signal</keyword>
<reference evidence="2" key="2">
    <citation type="submission" date="2020-05" db="UniProtKB">
        <authorList>
            <consortium name="EnsemblMetazoa"/>
        </authorList>
    </citation>
    <scope>IDENTIFICATION</scope>
    <source>
        <strain evidence="2">IAEA</strain>
    </source>
</reference>
<evidence type="ECO:0000313" key="3">
    <source>
        <dbReference type="Proteomes" id="UP000092445"/>
    </source>
</evidence>
<organism evidence="2 3">
    <name type="scientific">Glossina pallidipes</name>
    <name type="common">Tsetse fly</name>
    <dbReference type="NCBI Taxonomy" id="7398"/>
    <lineage>
        <taxon>Eukaryota</taxon>
        <taxon>Metazoa</taxon>
        <taxon>Ecdysozoa</taxon>
        <taxon>Arthropoda</taxon>
        <taxon>Hexapoda</taxon>
        <taxon>Insecta</taxon>
        <taxon>Pterygota</taxon>
        <taxon>Neoptera</taxon>
        <taxon>Endopterygota</taxon>
        <taxon>Diptera</taxon>
        <taxon>Brachycera</taxon>
        <taxon>Muscomorpha</taxon>
        <taxon>Hippoboscoidea</taxon>
        <taxon>Glossinidae</taxon>
        <taxon>Glossina</taxon>
    </lineage>
</organism>
<evidence type="ECO:0000256" key="1">
    <source>
        <dbReference type="SAM" id="SignalP"/>
    </source>
</evidence>
<reference evidence="3" key="1">
    <citation type="submission" date="2014-03" db="EMBL/GenBank/DDBJ databases">
        <authorList>
            <person name="Aksoy S."/>
            <person name="Warren W."/>
            <person name="Wilson R.K."/>
        </authorList>
    </citation>
    <scope>NUCLEOTIDE SEQUENCE [LARGE SCALE GENOMIC DNA]</scope>
    <source>
        <strain evidence="3">IAEA</strain>
    </source>
</reference>
<evidence type="ECO:0000313" key="2">
    <source>
        <dbReference type="EnsemblMetazoa" id="GPAI041050-PA"/>
    </source>
</evidence>
<sequence length="320" mass="35550">MPDIYHSDWIFQITLTLTVSRLIALSQFLCQETQKRFGNNSPMLVQRTRYGGKSDLVTYKGKSFLANSIKNWRQTPHGVVNESSCKATTAQATKSRLPSLRLTYKIEPHKLELQISYLTAFAAAVRSAHIPAVKAAFSILHPVGLPKVENSLMLLSSLIPFTWHLDISCKCKKRFGNNSPMLVQRARYGGKSDLVTFKGKSFLANSIKNWGQTPYGVWSCYGVGARSSQTGQIAGFGNTQIISAKTSIPSQVVTGPIEKHNINEGQPRPQQQVGTSATTNEIKSRNIIELKRWHVKFDGSGKAFTAEGFIFCIERLSQPQ</sequence>
<keyword evidence="3" id="KW-1185">Reference proteome</keyword>
<dbReference type="AlphaFoldDB" id="A0A1B0ACE8"/>
<feature type="chain" id="PRO_5008403777" evidence="1">
    <location>
        <begin position="25"/>
        <end position="320"/>
    </location>
</feature>
<proteinExistence type="predicted"/>
<dbReference type="Proteomes" id="UP000092445">
    <property type="component" value="Unassembled WGS sequence"/>
</dbReference>
<feature type="signal peptide" evidence="1">
    <location>
        <begin position="1"/>
        <end position="24"/>
    </location>
</feature>
<dbReference type="VEuPathDB" id="VectorBase:GPAI041050"/>
<dbReference type="EnsemblMetazoa" id="GPAI041050-RA">
    <property type="protein sequence ID" value="GPAI041050-PA"/>
    <property type="gene ID" value="GPAI041050"/>
</dbReference>
<accession>A0A1B0ACE8</accession>
<dbReference type="STRING" id="7398.A0A1B0ACE8"/>
<protein>
    <submittedName>
        <fullName evidence="2">Uncharacterized protein</fullName>
    </submittedName>
</protein>
<name>A0A1B0ACE8_GLOPL</name>